<dbReference type="VEuPathDB" id="GiardiaDB:QR46_4164"/>
<feature type="disulfide bond" evidence="5">
    <location>
        <begin position="39"/>
        <end position="48"/>
    </location>
</feature>
<name>A0A132NP38_GIAIN</name>
<dbReference type="PANTHER" id="PTHR24049">
    <property type="entry name" value="CRUMBS FAMILY MEMBER"/>
    <property type="match status" value="1"/>
</dbReference>
<evidence type="ECO:0000256" key="2">
    <source>
        <dbReference type="ARBA" id="ARBA00022729"/>
    </source>
</evidence>
<keyword evidence="2 7" id="KW-0732">Signal</keyword>
<evidence type="ECO:0000256" key="6">
    <source>
        <dbReference type="SAM" id="Phobius"/>
    </source>
</evidence>
<keyword evidence="6" id="KW-0472">Membrane</keyword>
<dbReference type="InterPro" id="IPR000742">
    <property type="entry name" value="EGF"/>
</dbReference>
<keyword evidence="4 5" id="KW-1015">Disulfide bond</keyword>
<dbReference type="InterPro" id="IPR013111">
    <property type="entry name" value="EGF_extracell"/>
</dbReference>
<keyword evidence="6" id="KW-1133">Transmembrane helix</keyword>
<feature type="domain" description="EGF-like" evidence="8">
    <location>
        <begin position="67"/>
        <end position="109"/>
    </location>
</feature>
<evidence type="ECO:0000259" key="8">
    <source>
        <dbReference type="PROSITE" id="PS50026"/>
    </source>
</evidence>
<feature type="domain" description="EGF-like" evidence="8">
    <location>
        <begin position="169"/>
        <end position="206"/>
    </location>
</feature>
<evidence type="ECO:0000256" key="7">
    <source>
        <dbReference type="SAM" id="SignalP"/>
    </source>
</evidence>
<dbReference type="SMART" id="SM00181">
    <property type="entry name" value="EGF"/>
    <property type="match status" value="12"/>
</dbReference>
<feature type="disulfide bond" evidence="5">
    <location>
        <begin position="368"/>
        <end position="377"/>
    </location>
</feature>
<sequence>MLLKLSAWALVASILASGCQSHLDCSSIGRCNSDDKCECPFGVQGSSCEINRCGVSLKEGTDPDLLDDPEANISYTYCSSNGLCRRSVSDTDNEFSCTCLSSFSGAICDEHVGQEDHENCRTFNGNHETVCNERGICKMGGCQCLTGFSGPKCENVYCGAQADYNYIDEYNNPRWILCNAGGTCVETGEGEYQCQCRAHFTGVFCQEFNCINNSSCLNGGTCFFTTSPYISSTSHCKCLDGFSGLDCGINSCGVEQDQQTGKSRLCSDSGSCIIGSRLTNEMPLYQCECRVGHYGSACETFNCDISPNACNGGVCVIETAGDMTCKLCPEFFYGNDCGNNPCGIDNAGVACSGHGTCVEEGESAKCRCKPGRMGDVCSLRDCLTPGNECLNGGTCIDALSALQLGLLEQSEYNSMNSLARLKGEDVRSAGSTVCMCPKGYTGEFCTECDATTELATQVFSNGTKASVCAHKSCFYNGFVCSNRGTCSYNETSDSFGCVCESGYRLLGAQCWHPSCPIEVRGEKSLPCGIGGQCLETSLGSDEWQCSCANTHKLDSSTGLCWPIACFGSSSKSGKVCGGGGVCDLSTYTGTHVCNCKDGFKKGSDGITCVPSSSVIALAVIVPILLILTAGGLCTYFFVCRGKRRRPAKQAASAGPNYIRMNDGDAIRNIMGGGPQTL</sequence>
<evidence type="ECO:0000313" key="9">
    <source>
        <dbReference type="EMBL" id="KWX11859.1"/>
    </source>
</evidence>
<dbReference type="PROSITE" id="PS51257">
    <property type="entry name" value="PROKAR_LIPOPROTEIN"/>
    <property type="match status" value="1"/>
</dbReference>
<dbReference type="Pfam" id="PF07974">
    <property type="entry name" value="EGF_2"/>
    <property type="match status" value="1"/>
</dbReference>
<feature type="domain" description="EGF-like" evidence="8">
    <location>
        <begin position="469"/>
        <end position="509"/>
    </location>
</feature>
<accession>A0A132NP38</accession>
<dbReference type="PROSITE" id="PS01186">
    <property type="entry name" value="EGF_2"/>
    <property type="match status" value="1"/>
</dbReference>
<dbReference type="PANTHER" id="PTHR24049:SF22">
    <property type="entry name" value="DROSOPHILA CRUMBS HOMOLOG"/>
    <property type="match status" value="1"/>
</dbReference>
<evidence type="ECO:0000256" key="3">
    <source>
        <dbReference type="ARBA" id="ARBA00022737"/>
    </source>
</evidence>
<dbReference type="EMBL" id="JXTI01000151">
    <property type="protein sequence ID" value="KWX11859.1"/>
    <property type="molecule type" value="Genomic_DNA"/>
</dbReference>
<keyword evidence="3" id="KW-0677">Repeat</keyword>
<dbReference type="GO" id="GO:0005886">
    <property type="term" value="C:plasma membrane"/>
    <property type="evidence" value="ECO:0007669"/>
    <property type="project" value="TreeGrafter"/>
</dbReference>
<evidence type="ECO:0000256" key="5">
    <source>
        <dbReference type="PROSITE-ProRule" id="PRU00076"/>
    </source>
</evidence>
<feature type="disulfide bond" evidence="5">
    <location>
        <begin position="480"/>
        <end position="497"/>
    </location>
</feature>
<feature type="disulfide bond" evidence="5">
    <location>
        <begin position="238"/>
        <end position="247"/>
    </location>
</feature>
<comment type="caution">
    <text evidence="5">Lacks conserved residue(s) required for the propagation of feature annotation.</text>
</comment>
<dbReference type="GO" id="GO:0045197">
    <property type="term" value="P:establishment or maintenance of epithelial cell apical/basal polarity"/>
    <property type="evidence" value="ECO:0007669"/>
    <property type="project" value="TreeGrafter"/>
</dbReference>
<gene>
    <name evidence="9" type="ORF">QR46_4164</name>
</gene>
<feature type="domain" description="EGF-like" evidence="8">
    <location>
        <begin position="15"/>
        <end position="49"/>
    </location>
</feature>
<evidence type="ECO:0000256" key="1">
    <source>
        <dbReference type="ARBA" id="ARBA00022536"/>
    </source>
</evidence>
<dbReference type="InterPro" id="IPR051022">
    <property type="entry name" value="Notch_Cell-Fate_Det"/>
</dbReference>
<dbReference type="GO" id="GO:0032991">
    <property type="term" value="C:protein-containing complex"/>
    <property type="evidence" value="ECO:0007669"/>
    <property type="project" value="TreeGrafter"/>
</dbReference>
<feature type="disulfide bond" evidence="5">
    <location>
        <begin position="196"/>
        <end position="205"/>
    </location>
</feature>
<dbReference type="PROSITE" id="PS50026">
    <property type="entry name" value="EGF_3"/>
    <property type="match status" value="6"/>
</dbReference>
<dbReference type="Pfam" id="PF23106">
    <property type="entry name" value="EGF_Teneurin"/>
    <property type="match status" value="1"/>
</dbReference>
<dbReference type="SUPFAM" id="SSF57196">
    <property type="entry name" value="EGF/Laminin"/>
    <property type="match status" value="2"/>
</dbReference>
<proteinExistence type="predicted"/>
<dbReference type="GO" id="GO:0007157">
    <property type="term" value="P:heterophilic cell-cell adhesion via plasma membrane cell adhesion molecules"/>
    <property type="evidence" value="ECO:0007669"/>
    <property type="project" value="TreeGrafter"/>
</dbReference>
<keyword evidence="6" id="KW-0812">Transmembrane</keyword>
<dbReference type="PROSITE" id="PS00022">
    <property type="entry name" value="EGF_1"/>
    <property type="match status" value="6"/>
</dbReference>
<feature type="signal peptide" evidence="7">
    <location>
        <begin position="1"/>
        <end position="21"/>
    </location>
</feature>
<dbReference type="OrthoDB" id="283575at2759"/>
<dbReference type="Pfam" id="PF00008">
    <property type="entry name" value="EGF"/>
    <property type="match status" value="1"/>
</dbReference>
<dbReference type="AlphaFoldDB" id="A0A132NP38"/>
<reference evidence="9 10" key="1">
    <citation type="journal article" date="2015" name="Mol. Biochem. Parasitol.">
        <title>Identification of polymorphic genes for use in assemblage B genotyping assays through comparative genomics of multiple assemblage B Giardia duodenalis isolates.</title>
        <authorList>
            <person name="Wielinga C."/>
            <person name="Thompson R.C."/>
            <person name="Monis P."/>
            <person name="Ryan U."/>
        </authorList>
    </citation>
    <scope>NUCLEOTIDE SEQUENCE [LARGE SCALE GENOMIC DNA]</scope>
    <source>
        <strain evidence="9 10">BAH15c1</strain>
    </source>
</reference>
<evidence type="ECO:0000313" key="10">
    <source>
        <dbReference type="Proteomes" id="UP000070089"/>
    </source>
</evidence>
<feature type="transmembrane region" description="Helical" evidence="6">
    <location>
        <begin position="614"/>
        <end position="638"/>
    </location>
</feature>
<dbReference type="Gene3D" id="2.10.25.10">
    <property type="entry name" value="Laminin"/>
    <property type="match status" value="4"/>
</dbReference>
<dbReference type="Proteomes" id="UP000070089">
    <property type="component" value="Unassembled WGS sequence"/>
</dbReference>
<feature type="chain" id="PRO_5007800025" evidence="7">
    <location>
        <begin position="22"/>
        <end position="677"/>
    </location>
</feature>
<comment type="caution">
    <text evidence="9">The sequence shown here is derived from an EMBL/GenBank/DDBJ whole genome shotgun (WGS) entry which is preliminary data.</text>
</comment>
<feature type="disulfide bond" evidence="5">
    <location>
        <begin position="99"/>
        <end position="108"/>
    </location>
</feature>
<keyword evidence="1 5" id="KW-0245">EGF-like domain</keyword>
<feature type="domain" description="EGF-like" evidence="8">
    <location>
        <begin position="207"/>
        <end position="248"/>
    </location>
</feature>
<organism evidence="9 10">
    <name type="scientific">Giardia duodenalis assemblage B</name>
    <dbReference type="NCBI Taxonomy" id="1394984"/>
    <lineage>
        <taxon>Eukaryota</taxon>
        <taxon>Metamonada</taxon>
        <taxon>Diplomonadida</taxon>
        <taxon>Hexamitidae</taxon>
        <taxon>Giardiinae</taxon>
        <taxon>Giardia</taxon>
    </lineage>
</organism>
<evidence type="ECO:0000256" key="4">
    <source>
        <dbReference type="ARBA" id="ARBA00023157"/>
    </source>
</evidence>
<protein>
    <submittedName>
        <fullName evidence="9">High cysteine protein</fullName>
    </submittedName>
</protein>
<feature type="domain" description="EGF-like" evidence="8">
    <location>
        <begin position="338"/>
        <end position="378"/>
    </location>
</feature>